<dbReference type="PANTHER" id="PTHR22656:SF1">
    <property type="entry name" value="EF-HAND CALCIUM-BINDING DOMAIN-CONTAINING PROTEIN 13"/>
    <property type="match status" value="1"/>
</dbReference>
<proteinExistence type="predicted"/>
<dbReference type="InterPro" id="IPR011992">
    <property type="entry name" value="EF-hand-dom_pair"/>
</dbReference>
<evidence type="ECO:0000256" key="1">
    <source>
        <dbReference type="ARBA" id="ARBA00022737"/>
    </source>
</evidence>
<sequence length="732" mass="81965">MEGEKPDVVNYPSVGSSYWNTVDRETVDIRDLDNVLGNMGIELTKEELRELTRNLPVDAKGQTNLKSLMDTMQVITGGEVDFNDLENVLQNMGIELASREQLELEKLLPVDANGKIYKNRLLNCVKNIKELQVNVHDIDSILRNMALKLTAEELNDLTPTLPGRSCEFCAVCRCAVAPALLNRPREPAALASHVSPTPGTFNILWAKKVRPRMQLKLTLCAFTESCNPELPLRRHLEARKVDIENLDTILDDMGIKLTDKELEDLKQSLPVGGEKIDAGDLLSILKHMGIELTGKEHKQLLKTLPIDANGKVFLNRLRKDVKYNKRKVNVNNLDAILEVMEVKLREKELDIIKDLLSNDGPYGKYCAYENVDLKNLTDSLEAVTGEEVDVDDMKTILGNMGIELTDKELTELVYNLPVDGDSAFPELETSVRRGTSPVYSAPRAATPRCGKTAALATRVMLATRAAPPNLGQKGNQSRGKIDSSKVDTVLENMGINLTEKELEDLTQNLPVDVNGKVDLRKVMNEIKYFTGDKVDTNKPQSVLGNLGIELMPNELLNLLKTLPVNADGKVYQKRLMKGMKSLEQGNVDVNKLDTLLENLGIKITEEEFMDLTERLPDDCEHCNHPYTFLGNFSNQIIKISMTFQELREEPSASPEISCISECGGEVDVSDLEDALKDMGIEFTYDDYLHLVKTLPLDAEGKVYKKRLLDGIKTIKNMIKLYVLMIQVYCLLH</sequence>
<name>A0ABQ9VP88_SAGOE</name>
<reference evidence="3 4" key="1">
    <citation type="submission" date="2023-05" db="EMBL/GenBank/DDBJ databases">
        <title>B98-5 Cell Line De Novo Hybrid Assembly: An Optical Mapping Approach.</title>
        <authorList>
            <person name="Kananen K."/>
            <person name="Auerbach J.A."/>
            <person name="Kautto E."/>
            <person name="Blachly J.S."/>
        </authorList>
    </citation>
    <scope>NUCLEOTIDE SEQUENCE [LARGE SCALE GENOMIC DNA]</scope>
    <source>
        <strain evidence="3">B95-8</strain>
        <tissue evidence="3">Cell line</tissue>
    </source>
</reference>
<keyword evidence="2" id="KW-0106">Calcium</keyword>
<evidence type="ECO:0000313" key="3">
    <source>
        <dbReference type="EMBL" id="KAK2110925.1"/>
    </source>
</evidence>
<dbReference type="Gene3D" id="1.10.238.10">
    <property type="entry name" value="EF-hand"/>
    <property type="match status" value="4"/>
</dbReference>
<accession>A0ABQ9VP88</accession>
<dbReference type="PANTHER" id="PTHR22656">
    <property type="entry name" value="EF-HAND CALCIUM-BINDING DOMAIN-CONTAINING PROTEIN 13"/>
    <property type="match status" value="1"/>
</dbReference>
<gene>
    <name evidence="3" type="ORF">P7K49_010671</name>
</gene>
<protein>
    <submittedName>
        <fullName evidence="3">Uncharacterized protein</fullName>
    </submittedName>
</protein>
<evidence type="ECO:0000313" key="4">
    <source>
        <dbReference type="Proteomes" id="UP001266305"/>
    </source>
</evidence>
<organism evidence="3 4">
    <name type="scientific">Saguinus oedipus</name>
    <name type="common">Cotton-top tamarin</name>
    <name type="synonym">Oedipomidas oedipus</name>
    <dbReference type="NCBI Taxonomy" id="9490"/>
    <lineage>
        <taxon>Eukaryota</taxon>
        <taxon>Metazoa</taxon>
        <taxon>Chordata</taxon>
        <taxon>Craniata</taxon>
        <taxon>Vertebrata</taxon>
        <taxon>Euteleostomi</taxon>
        <taxon>Mammalia</taxon>
        <taxon>Eutheria</taxon>
        <taxon>Euarchontoglires</taxon>
        <taxon>Primates</taxon>
        <taxon>Haplorrhini</taxon>
        <taxon>Platyrrhini</taxon>
        <taxon>Cebidae</taxon>
        <taxon>Callitrichinae</taxon>
        <taxon>Saguinus</taxon>
    </lineage>
</organism>
<evidence type="ECO:0000256" key="2">
    <source>
        <dbReference type="ARBA" id="ARBA00022837"/>
    </source>
</evidence>
<keyword evidence="1" id="KW-0677">Repeat</keyword>
<keyword evidence="4" id="KW-1185">Reference proteome</keyword>
<dbReference type="SUPFAM" id="SSF47473">
    <property type="entry name" value="EF-hand"/>
    <property type="match status" value="5"/>
</dbReference>
<comment type="caution">
    <text evidence="3">The sequence shown here is derived from an EMBL/GenBank/DDBJ whole genome shotgun (WGS) entry which is preliminary data.</text>
</comment>
<dbReference type="EMBL" id="JASSZA010000005">
    <property type="protein sequence ID" value="KAK2110925.1"/>
    <property type="molecule type" value="Genomic_DNA"/>
</dbReference>
<dbReference type="Proteomes" id="UP001266305">
    <property type="component" value="Unassembled WGS sequence"/>
</dbReference>